<dbReference type="InterPro" id="IPR029058">
    <property type="entry name" value="AB_hydrolase_fold"/>
</dbReference>
<reference evidence="2" key="1">
    <citation type="submission" date="2023-04" db="EMBL/GenBank/DDBJ databases">
        <title>Complete genome sequence of a phthalic acid esters degrading bacterial strain.</title>
        <authorList>
            <person name="Weng L."/>
            <person name="Jia Y."/>
            <person name="Ren L."/>
        </authorList>
    </citation>
    <scope>NUCLEOTIDE SEQUENCE</scope>
    <source>
        <strain evidence="2">RL-LY01</strain>
    </source>
</reference>
<protein>
    <submittedName>
        <fullName evidence="2">Alpha/beta hydrolase</fullName>
    </submittedName>
</protein>
<dbReference type="PRINTS" id="PR00412">
    <property type="entry name" value="EPOXHYDRLASE"/>
</dbReference>
<dbReference type="InterPro" id="IPR050266">
    <property type="entry name" value="AB_hydrolase_sf"/>
</dbReference>
<dbReference type="PANTHER" id="PTHR43798">
    <property type="entry name" value="MONOACYLGLYCEROL LIPASE"/>
    <property type="match status" value="1"/>
</dbReference>
<evidence type="ECO:0000313" key="3">
    <source>
        <dbReference type="Proteomes" id="UP001213504"/>
    </source>
</evidence>
<dbReference type="InterPro" id="IPR000639">
    <property type="entry name" value="Epox_hydrolase-like"/>
</dbReference>
<evidence type="ECO:0000259" key="1">
    <source>
        <dbReference type="Pfam" id="PF00561"/>
    </source>
</evidence>
<dbReference type="GO" id="GO:0016787">
    <property type="term" value="F:hydrolase activity"/>
    <property type="evidence" value="ECO:0007669"/>
    <property type="project" value="UniProtKB-KW"/>
</dbReference>
<dbReference type="Gene3D" id="3.40.50.1820">
    <property type="entry name" value="alpha/beta hydrolase"/>
    <property type="match status" value="1"/>
</dbReference>
<dbReference type="AlphaFoldDB" id="A0AAX3T8P4"/>
<keyword evidence="2" id="KW-0378">Hydrolase</keyword>
<dbReference type="Pfam" id="PF00561">
    <property type="entry name" value="Abhydrolase_1"/>
    <property type="match status" value="1"/>
</dbReference>
<dbReference type="PANTHER" id="PTHR43798:SF33">
    <property type="entry name" value="HYDROLASE, PUTATIVE (AFU_ORTHOLOGUE AFUA_2G14860)-RELATED"/>
    <property type="match status" value="1"/>
</dbReference>
<dbReference type="Proteomes" id="UP001213504">
    <property type="component" value="Chromosome"/>
</dbReference>
<proteinExistence type="predicted"/>
<gene>
    <name evidence="2" type="ORF">P9A14_03390</name>
</gene>
<accession>A0AAX3T8P4</accession>
<feature type="domain" description="AB hydrolase-1" evidence="1">
    <location>
        <begin position="90"/>
        <end position="343"/>
    </location>
</feature>
<sequence length="371" mass="38984">MNTKSVASAGSVATAIGAGVVALGIGTVFARLAREALQAEFAVDDGPDDLLTRPDNAPQRLQVPTADGARLNVEVYGDPDGPGADDTGDVIVMVHGWTCNTAYWYPQINHLAASEGGSRRVVTYDQRGHGGSERGHRRPTVAMLGEDLDAVLEAAVPAGRRAILVGHSMGGMTIMSWAAQYPEKVGSLVSSVVLVSTAAKAVMDNHLLIPVDLPAYAKPFAPAAAKMITSVPVPIPKTSYGVRFSHYIALGPHARRAHVEFVDEMIGSCPPRARAGWGSAMGKLDVTAGLGALTVPTTVVVGTEDRLTPQVHAEQIAEVLRRNGSLRELVVYDGVGHMSSIEAAERFNALLDDVVAESSRATADLKDAQSV</sequence>
<dbReference type="PRINTS" id="PR00111">
    <property type="entry name" value="ABHYDROLASE"/>
</dbReference>
<dbReference type="RefSeq" id="WP_165630619.1">
    <property type="nucleotide sequence ID" value="NZ_CP121270.1"/>
</dbReference>
<evidence type="ECO:0000313" key="2">
    <source>
        <dbReference type="EMBL" id="WFP25581.1"/>
    </source>
</evidence>
<dbReference type="EMBL" id="CP121270">
    <property type="protein sequence ID" value="WFP25581.1"/>
    <property type="molecule type" value="Genomic_DNA"/>
</dbReference>
<organism evidence="2 3">
    <name type="scientific">Gordonia hongkongensis</name>
    <dbReference type="NCBI Taxonomy" id="1701090"/>
    <lineage>
        <taxon>Bacteria</taxon>
        <taxon>Bacillati</taxon>
        <taxon>Actinomycetota</taxon>
        <taxon>Actinomycetes</taxon>
        <taxon>Mycobacteriales</taxon>
        <taxon>Gordoniaceae</taxon>
        <taxon>Gordonia</taxon>
    </lineage>
</organism>
<dbReference type="SUPFAM" id="SSF53474">
    <property type="entry name" value="alpha/beta-Hydrolases"/>
    <property type="match status" value="1"/>
</dbReference>
<dbReference type="InterPro" id="IPR000073">
    <property type="entry name" value="AB_hydrolase_1"/>
</dbReference>
<dbReference type="GO" id="GO:0016020">
    <property type="term" value="C:membrane"/>
    <property type="evidence" value="ECO:0007669"/>
    <property type="project" value="TreeGrafter"/>
</dbReference>
<name>A0AAX3T8P4_9ACTN</name>